<dbReference type="PANTHER" id="PTHR35335:SF1">
    <property type="entry name" value="UPF0716 PROTEIN FXSA"/>
    <property type="match status" value="1"/>
</dbReference>
<keyword evidence="1" id="KW-0812">Transmembrane</keyword>
<dbReference type="NCBIfam" id="NF008528">
    <property type="entry name" value="PRK11463.1-2"/>
    <property type="match status" value="1"/>
</dbReference>
<keyword evidence="1" id="KW-0472">Membrane</keyword>
<evidence type="ECO:0000313" key="2">
    <source>
        <dbReference type="EMBL" id="QQB45773.1"/>
    </source>
</evidence>
<dbReference type="EMBL" id="CP066007">
    <property type="protein sequence ID" value="QQB45773.1"/>
    <property type="molecule type" value="Genomic_DNA"/>
</dbReference>
<keyword evidence="1" id="KW-1133">Transmembrane helix</keyword>
<name>A0A7T4EE89_9CORY</name>
<sequence length="174" mass="18908">MNLAILFLVYVLLEGLTFWGIASLVGAGWALVGLGFLFILGIILSMVEMRSITSRALAGQENAGAVLGDNGLIMVGSTLLALPGYLSTVAGLLLIFGPTRSVARRMIARKLQERMDNMAYQVFTQPGFSPFGAAGQRQKDTRFGSFGSDQNVVNDDSVIDSEDIKKWEEENGWR</sequence>
<dbReference type="GO" id="GO:0016020">
    <property type="term" value="C:membrane"/>
    <property type="evidence" value="ECO:0007669"/>
    <property type="project" value="InterPro"/>
</dbReference>
<organism evidence="2 3">
    <name type="scientific">Corynebacterium glucuronolyticum</name>
    <dbReference type="NCBI Taxonomy" id="39791"/>
    <lineage>
        <taxon>Bacteria</taxon>
        <taxon>Bacillati</taxon>
        <taxon>Actinomycetota</taxon>
        <taxon>Actinomycetes</taxon>
        <taxon>Mycobacteriales</taxon>
        <taxon>Corynebacteriaceae</taxon>
        <taxon>Corynebacterium</taxon>
    </lineage>
</organism>
<feature type="transmembrane region" description="Helical" evidence="1">
    <location>
        <begin position="72"/>
        <end position="96"/>
    </location>
</feature>
<evidence type="ECO:0000256" key="1">
    <source>
        <dbReference type="SAM" id="Phobius"/>
    </source>
</evidence>
<dbReference type="PANTHER" id="PTHR35335">
    <property type="entry name" value="UPF0716 PROTEIN FXSA"/>
    <property type="match status" value="1"/>
</dbReference>
<dbReference type="OrthoDB" id="4422778at2"/>
<feature type="transmembrane region" description="Helical" evidence="1">
    <location>
        <begin position="27"/>
        <end position="47"/>
    </location>
</feature>
<evidence type="ECO:0000313" key="3">
    <source>
        <dbReference type="Proteomes" id="UP000596145"/>
    </source>
</evidence>
<dbReference type="AlphaFoldDB" id="A0A7T4EE89"/>
<dbReference type="InterPro" id="IPR007313">
    <property type="entry name" value="FxsA"/>
</dbReference>
<accession>A0A7T4EE89</accession>
<proteinExistence type="predicted"/>
<dbReference type="Proteomes" id="UP000596145">
    <property type="component" value="Chromosome"/>
</dbReference>
<reference evidence="2 3" key="1">
    <citation type="submission" date="2020-12" db="EMBL/GenBank/DDBJ databases">
        <title>FDA dAtabase for Regulatory Grade micrObial Sequences (FDA-ARGOS): Supporting development and validation of Infectious Disease Dx tests.</title>
        <authorList>
            <person name="Sproer C."/>
            <person name="Gronow S."/>
            <person name="Severitt S."/>
            <person name="Schroder I."/>
            <person name="Tallon L."/>
            <person name="Sadzewicz L."/>
            <person name="Zhao X."/>
            <person name="Boylan J."/>
            <person name="Ott S."/>
            <person name="Bowen H."/>
            <person name="Vavikolanu K."/>
            <person name="Mehta A."/>
            <person name="Aluvathingal J."/>
            <person name="Nadendla S."/>
            <person name="Lowell S."/>
            <person name="Myers T."/>
            <person name="Yan Y."/>
            <person name="Sichtig H."/>
        </authorList>
    </citation>
    <scope>NUCLEOTIDE SEQUENCE [LARGE SCALE GENOMIC DNA]</scope>
    <source>
        <strain evidence="2 3">FDAARGOS_1053</strain>
    </source>
</reference>
<dbReference type="RefSeq" id="WP_084036257.1">
    <property type="nucleotide sequence ID" value="NZ_CP066007.1"/>
</dbReference>
<gene>
    <name evidence="2" type="ORF">I6I10_09790</name>
</gene>
<protein>
    <submittedName>
        <fullName evidence="2">FxsA family protein</fullName>
    </submittedName>
</protein>
<dbReference type="Pfam" id="PF04186">
    <property type="entry name" value="FxsA"/>
    <property type="match status" value="1"/>
</dbReference>
<dbReference type="GeneID" id="92760023"/>